<name>D5BL47_ZUNPS</name>
<sequence length="34" mass="3962">MKSWLNNLKIKILEKGITKISISFVRLPDFSINN</sequence>
<evidence type="ECO:0000313" key="2">
    <source>
        <dbReference type="Proteomes" id="UP000001654"/>
    </source>
</evidence>
<dbReference type="STRING" id="655815.ZPR_1611"/>
<dbReference type="EMBL" id="CP001650">
    <property type="protein sequence ID" value="ADF51946.1"/>
    <property type="molecule type" value="Genomic_DNA"/>
</dbReference>
<organism evidence="1 2">
    <name type="scientific">Zunongwangia profunda (strain DSM 18752 / CCTCC AB 206139 / SM-A87)</name>
    <name type="common">Wangia profunda</name>
    <dbReference type="NCBI Taxonomy" id="655815"/>
    <lineage>
        <taxon>Bacteria</taxon>
        <taxon>Pseudomonadati</taxon>
        <taxon>Bacteroidota</taxon>
        <taxon>Flavobacteriia</taxon>
        <taxon>Flavobacteriales</taxon>
        <taxon>Flavobacteriaceae</taxon>
        <taxon>Zunongwangia</taxon>
    </lineage>
</organism>
<proteinExistence type="predicted"/>
<keyword evidence="2" id="KW-1185">Reference proteome</keyword>
<dbReference type="AlphaFoldDB" id="D5BL47"/>
<dbReference type="Proteomes" id="UP000001654">
    <property type="component" value="Chromosome"/>
</dbReference>
<reference evidence="1 2" key="1">
    <citation type="journal article" date="2010" name="BMC Genomics">
        <title>The complete genome of Zunongwangia profunda SM-A87 reveals its adaptation to the deep-sea environment and ecological role in sedimentary organic nitrogen degradation.</title>
        <authorList>
            <person name="Qin Q.L."/>
            <person name="Zhang X.Y."/>
            <person name="Wang X.M."/>
            <person name="Liu G.M."/>
            <person name="Chen X.L."/>
            <person name="Xie B.B."/>
            <person name="Dang H.Y."/>
            <person name="Zhou B.C."/>
            <person name="Yu J."/>
            <person name="Zhang Y.Z."/>
        </authorList>
    </citation>
    <scope>NUCLEOTIDE SEQUENCE [LARGE SCALE GENOMIC DNA]</scope>
    <source>
        <strain evidence="2">DSM 18752 / CCTCC AB 206139 / SM-A87</strain>
    </source>
</reference>
<evidence type="ECO:0000313" key="1">
    <source>
        <dbReference type="EMBL" id="ADF51946.1"/>
    </source>
</evidence>
<protein>
    <submittedName>
        <fullName evidence="1">Uncharacterized protein</fullName>
    </submittedName>
</protein>
<gene>
    <name evidence="1" type="ordered locus">ZPR_1611</name>
</gene>
<dbReference type="HOGENOM" id="CLU_3376869_0_0_10"/>
<dbReference type="KEGG" id="zpr:ZPR_1611"/>
<accession>D5BL47</accession>